<dbReference type="EMBL" id="GDID01005298">
    <property type="protein sequence ID" value="JAP91308.1"/>
    <property type="molecule type" value="Transcribed_RNA"/>
</dbReference>
<keyword evidence="2" id="KW-0863">Zinc-finger</keyword>
<protein>
    <submittedName>
        <fullName evidence="6">Putative zinc finger in N-recognin (UBR box) domain-containing protein</fullName>
    </submittedName>
</protein>
<accession>A0A146K4I5</accession>
<dbReference type="GO" id="GO:0008270">
    <property type="term" value="F:zinc ion binding"/>
    <property type="evidence" value="ECO:0007669"/>
    <property type="project" value="UniProtKB-KW"/>
</dbReference>
<dbReference type="PANTHER" id="PTHR38924:SF2">
    <property type="entry name" value="CHROMOSOME UNDETERMINED SCAFFOLD_10, WHOLE GENOME SHOTGUN SEQUENCE"/>
    <property type="match status" value="1"/>
</dbReference>
<feature type="domain" description="UBR-type" evidence="5">
    <location>
        <begin position="21"/>
        <end position="88"/>
    </location>
</feature>
<dbReference type="InterPro" id="IPR003126">
    <property type="entry name" value="Znf_UBR"/>
</dbReference>
<dbReference type="Pfam" id="PF02207">
    <property type="entry name" value="zf-UBR"/>
    <property type="match status" value="1"/>
</dbReference>
<reference evidence="6" key="1">
    <citation type="submission" date="2015-07" db="EMBL/GenBank/DDBJ databases">
        <title>Adaptation to a free-living lifestyle via gene acquisitions in the diplomonad Trepomonas sp. PC1.</title>
        <authorList>
            <person name="Xu F."/>
            <person name="Jerlstrom-Hultqvist J."/>
            <person name="Kolisko M."/>
            <person name="Simpson A.G.B."/>
            <person name="Roger A.J."/>
            <person name="Svard S.G."/>
            <person name="Andersson J.O."/>
        </authorList>
    </citation>
    <scope>NUCLEOTIDE SEQUENCE</scope>
    <source>
        <strain evidence="6">PC1</strain>
    </source>
</reference>
<gene>
    <name evidence="6" type="ORF">TPC1_17117</name>
</gene>
<evidence type="ECO:0000256" key="1">
    <source>
        <dbReference type="ARBA" id="ARBA00022723"/>
    </source>
</evidence>
<evidence type="ECO:0000256" key="2">
    <source>
        <dbReference type="ARBA" id="ARBA00022771"/>
    </source>
</evidence>
<feature type="non-terminal residue" evidence="6">
    <location>
        <position position="1"/>
    </location>
</feature>
<keyword evidence="1" id="KW-0479">Metal-binding</keyword>
<dbReference type="SMART" id="SM00396">
    <property type="entry name" value="ZnF_UBR1"/>
    <property type="match status" value="1"/>
</dbReference>
<feature type="zinc finger region" description="UBR-type" evidence="4">
    <location>
        <begin position="21"/>
        <end position="88"/>
    </location>
</feature>
<feature type="non-terminal residue" evidence="6">
    <location>
        <position position="88"/>
    </location>
</feature>
<dbReference type="PROSITE" id="PS51157">
    <property type="entry name" value="ZF_UBR"/>
    <property type="match status" value="1"/>
</dbReference>
<dbReference type="AlphaFoldDB" id="A0A146K4I5"/>
<name>A0A146K4I5_9EUKA</name>
<sequence length="88" mass="10327">RNYQHHESTLLKFQKIVNYRKECNHIFKKGDLSFQCFSCTRVPNAIMCDQCYIPTRHQHHVLQCSHELLGQCDCGDDTTYLQESCCDA</sequence>
<dbReference type="Gene3D" id="2.10.110.30">
    <property type="match status" value="1"/>
</dbReference>
<dbReference type="PANTHER" id="PTHR38924">
    <property type="entry name" value="ASPARAGINE AND ASPARTATE RICH PROTEIN 1"/>
    <property type="match status" value="1"/>
</dbReference>
<evidence type="ECO:0000259" key="5">
    <source>
        <dbReference type="PROSITE" id="PS51157"/>
    </source>
</evidence>
<evidence type="ECO:0000313" key="6">
    <source>
        <dbReference type="EMBL" id="JAP91308.1"/>
    </source>
</evidence>
<proteinExistence type="predicted"/>
<organism evidence="6">
    <name type="scientific">Trepomonas sp. PC1</name>
    <dbReference type="NCBI Taxonomy" id="1076344"/>
    <lineage>
        <taxon>Eukaryota</taxon>
        <taxon>Metamonada</taxon>
        <taxon>Diplomonadida</taxon>
        <taxon>Hexamitidae</taxon>
        <taxon>Hexamitinae</taxon>
        <taxon>Trepomonas</taxon>
    </lineage>
</organism>
<keyword evidence="3" id="KW-0862">Zinc</keyword>
<evidence type="ECO:0000256" key="3">
    <source>
        <dbReference type="ARBA" id="ARBA00022833"/>
    </source>
</evidence>
<evidence type="ECO:0000256" key="4">
    <source>
        <dbReference type="PROSITE-ProRule" id="PRU00508"/>
    </source>
</evidence>